<dbReference type="CDD" id="cd00041">
    <property type="entry name" value="CUB"/>
    <property type="match status" value="4"/>
</dbReference>
<dbReference type="PROSITE" id="PS01180">
    <property type="entry name" value="CUB"/>
    <property type="match status" value="5"/>
</dbReference>
<feature type="domain" description="Fibronectin type-III" evidence="7">
    <location>
        <begin position="1638"/>
        <end position="1737"/>
    </location>
</feature>
<dbReference type="SMART" id="SM00202">
    <property type="entry name" value="SR"/>
    <property type="match status" value="1"/>
</dbReference>
<feature type="domain" description="SRCR" evidence="6">
    <location>
        <begin position="16"/>
        <end position="114"/>
    </location>
</feature>
<feature type="domain" description="Fibronectin type-III" evidence="7">
    <location>
        <begin position="339"/>
        <end position="433"/>
    </location>
</feature>
<dbReference type="InterPro" id="IPR035914">
    <property type="entry name" value="Sperma_CUB_dom_sf"/>
</dbReference>
<feature type="domain" description="CUB" evidence="5">
    <location>
        <begin position="431"/>
        <end position="548"/>
    </location>
</feature>
<feature type="domain" description="Fibronectin type-III" evidence="7">
    <location>
        <begin position="652"/>
        <end position="752"/>
    </location>
</feature>
<evidence type="ECO:0000256" key="4">
    <source>
        <dbReference type="SAM" id="SignalP"/>
    </source>
</evidence>
<dbReference type="SUPFAM" id="SSF49265">
    <property type="entry name" value="Fibronectin type III"/>
    <property type="match status" value="5"/>
</dbReference>
<feature type="region of interest" description="Disordered" evidence="3">
    <location>
        <begin position="1624"/>
        <end position="1643"/>
    </location>
</feature>
<feature type="chain" id="PRO_5045551205" description="Phosphatidylinositol phosphatase PTPRQ" evidence="4">
    <location>
        <begin position="22"/>
        <end position="1866"/>
    </location>
</feature>
<gene>
    <name evidence="8" type="ORF">PEVE_00040497</name>
</gene>
<dbReference type="InterPro" id="IPR050713">
    <property type="entry name" value="RTP_Phos/Ushers"/>
</dbReference>
<dbReference type="CDD" id="cd00063">
    <property type="entry name" value="FN3"/>
    <property type="match status" value="9"/>
</dbReference>
<reference evidence="8 9" key="1">
    <citation type="submission" date="2022-05" db="EMBL/GenBank/DDBJ databases">
        <authorList>
            <consortium name="Genoscope - CEA"/>
            <person name="William W."/>
        </authorList>
    </citation>
    <scope>NUCLEOTIDE SEQUENCE [LARGE SCALE GENOMIC DNA]</scope>
</reference>
<comment type="caution">
    <text evidence="8">The sequence shown here is derived from an EMBL/GenBank/DDBJ whole genome shotgun (WGS) entry which is preliminary data.</text>
</comment>
<feature type="signal peptide" evidence="4">
    <location>
        <begin position="1"/>
        <end position="21"/>
    </location>
</feature>
<evidence type="ECO:0000313" key="8">
    <source>
        <dbReference type="EMBL" id="CAH3017926.1"/>
    </source>
</evidence>
<feature type="non-terminal residue" evidence="8">
    <location>
        <position position="1"/>
    </location>
</feature>
<dbReference type="InterPro" id="IPR003961">
    <property type="entry name" value="FN3_dom"/>
</dbReference>
<keyword evidence="9" id="KW-1185">Reference proteome</keyword>
<feature type="non-terminal residue" evidence="8">
    <location>
        <position position="1866"/>
    </location>
</feature>
<dbReference type="Gene3D" id="2.60.120.290">
    <property type="entry name" value="Spermadhesin, CUB domain"/>
    <property type="match status" value="5"/>
</dbReference>
<evidence type="ECO:0000256" key="1">
    <source>
        <dbReference type="ARBA" id="ARBA00023157"/>
    </source>
</evidence>
<organism evidence="8 9">
    <name type="scientific">Porites evermanni</name>
    <dbReference type="NCBI Taxonomy" id="104178"/>
    <lineage>
        <taxon>Eukaryota</taxon>
        <taxon>Metazoa</taxon>
        <taxon>Cnidaria</taxon>
        <taxon>Anthozoa</taxon>
        <taxon>Hexacorallia</taxon>
        <taxon>Scleractinia</taxon>
        <taxon>Fungiina</taxon>
        <taxon>Poritidae</taxon>
        <taxon>Porites</taxon>
    </lineage>
</organism>
<feature type="domain" description="CUB" evidence="5">
    <location>
        <begin position="1077"/>
        <end position="1207"/>
    </location>
</feature>
<dbReference type="Gene3D" id="3.10.250.10">
    <property type="entry name" value="SRCR-like domain"/>
    <property type="match status" value="1"/>
</dbReference>
<dbReference type="Pfam" id="PF00041">
    <property type="entry name" value="fn3"/>
    <property type="match status" value="5"/>
</dbReference>
<evidence type="ECO:0000256" key="2">
    <source>
        <dbReference type="PROSITE-ProRule" id="PRU00196"/>
    </source>
</evidence>
<dbReference type="InterPro" id="IPR036772">
    <property type="entry name" value="SRCR-like_dom_sf"/>
</dbReference>
<dbReference type="InterPro" id="IPR013783">
    <property type="entry name" value="Ig-like_fold"/>
</dbReference>
<dbReference type="PROSITE" id="PS50853">
    <property type="entry name" value="FN3"/>
    <property type="match status" value="7"/>
</dbReference>
<evidence type="ECO:0000259" key="5">
    <source>
        <dbReference type="PROSITE" id="PS01180"/>
    </source>
</evidence>
<keyword evidence="1 2" id="KW-1015">Disulfide bond</keyword>
<dbReference type="SUPFAM" id="SSF49854">
    <property type="entry name" value="Spermadhesin, CUB domain"/>
    <property type="match status" value="5"/>
</dbReference>
<feature type="domain" description="Fibronectin type-III" evidence="7">
    <location>
        <begin position="981"/>
        <end position="1080"/>
    </location>
</feature>
<evidence type="ECO:0000313" key="9">
    <source>
        <dbReference type="Proteomes" id="UP001159427"/>
    </source>
</evidence>
<dbReference type="Proteomes" id="UP001159427">
    <property type="component" value="Unassembled WGS sequence"/>
</dbReference>
<feature type="domain" description="Fibronectin type-III" evidence="7">
    <location>
        <begin position="1216"/>
        <end position="1311"/>
    </location>
</feature>
<dbReference type="InterPro" id="IPR036116">
    <property type="entry name" value="FN3_sf"/>
</dbReference>
<dbReference type="SMART" id="SM00042">
    <property type="entry name" value="CUB"/>
    <property type="match status" value="4"/>
</dbReference>
<proteinExistence type="predicted"/>
<name>A0ABN8LNJ0_9CNID</name>
<evidence type="ECO:0000256" key="3">
    <source>
        <dbReference type="SAM" id="MobiDB-lite"/>
    </source>
</evidence>
<dbReference type="SMART" id="SM00060">
    <property type="entry name" value="FN3"/>
    <property type="match status" value="9"/>
</dbReference>
<feature type="domain" description="Fibronectin type-III" evidence="7">
    <location>
        <begin position="238"/>
        <end position="334"/>
    </location>
</feature>
<comment type="caution">
    <text evidence="2">Lacks conserved residue(s) required for the propagation of feature annotation.</text>
</comment>
<sequence length="1866" mass="212552">LTKYLIVFLIFFTGDVRLTDGGAPNQGRIEYYFNETWWTLCSNYFHGDVHNTVCRKLGYNWATQHYRDSEFGAGNVSILHTSFYCDYGASSLLNCTQGPWYEECHGGVVGVVCDEMVFAECYANLTDISGQLVFKRGPKPQETLCKWTIQNPNGYQVIVNLQRFREHCGTPEVKIWNEWNEIENRHNCQHLKTPVLWFFSATYVTVVVRIWDEYNYALPFVASYVLMKGDLSSAPGISGWNFNILNVTEKSFYVQWQGLTNEISQQVKAYIIHVSWSNHYGGYETTGKILPSNVTSAIIDGLDGFSDYTVMVFAVDDLGNPHKSSATNVKTLEGSPSESPSDVRIDSITTNSVRIQWHPISEHAHNGHLLGYTIRYHSSCYNNGGRENVSASTTSYTLSGLRTGARYDIWIAGYTLAGIGQESHRDIFTSCEAQTTLTDNNGTIQSPGYPCEYGGFQYCNWAIRPSGPASSILIEFHQMSLSVYHHYQFFYCRLQDYLAFSSAVNKNASFLCDGDVNYVLVSSSQADLTFSALHDKRSSGFKATYEILQSNFTAETALSSWNVSERWVKEHEAEVEWTEFPGHGEYIAQFALMVKELNKDISRLYLVYQHDRNRHIQELIPNRVYVVQILAFNGSLTDGPSYSSKTIIITTPPGAPSVSPVFHLHNLQSGNAIVVVWRPIPPERQHGVINGYNLYYRERHHHEERKMNISSSEKRVTLFDLQPVKEYEIAIEAFTSIAGPRSEWQTIVVGCGGTFNQSYGMMNLSRSDWDWDTRECSWTIYNPGIENAVLLMSIWKIKFHNCGYNDEYATILKGDQEAKTHRGCDPLRLDMTTVPFGDSNFLKAEVRIQNPQSRVWTSFVIVKGGLESAIDPPTESWGLTAEASGKSLLVNWSSFPNDLNAVYFIVSLNQTEIHENNDHHYDHENYNPIRMLRFFNVSETEVNVSDIPADTEFQAVVYLLALNNDIYKSERLTIKSAEGVPSEAPYIHDWRQDFDARSISFRLESIEESNRGGKILGYKLRYHRFGRSGEIVYQDLDVNTEQVTLNNLIPGKVYVISISGYTSAGEGKTRTVSAALCGGVINAQMGNISSPGYPNTPYRPEDQHDDNIRCHWRLRPPTGSYMMVTLKNFFLGRREWNYCSGQLRVHFPDRDWDESKSMDFCGKETNYSILIKNRDVDIQAWGFHYHRYDDEFRKNNGTKFLVEFKAFSEEDLTVLGDWEVTITNITNSSALVSWPPPPSSFAGGATVEGYLLIGDQASREIYHPTWLSASQSAHLVENLLARTNYTGKIVVILSNGTRGSTDWKSFQTKEGIPSRNPRIYERKATDFSTLWIRWEKLEESARGGTLLGYRVHVEENYHGDYRPINLFFKVVTVGPDEFEYNITGLPQWTEFQVWVTAYTAAGEGIQQNKEWMRTKCGWWLNSTTDFIRSPGYPNEMTYSECVWYIQSRNKSVLLWFVHADIEHDCERHFVAVGDDSGVVPKRWCGVTFEHKPVLVQAHRVPLVYESHNHISDQKKGFELVYIVLNESTWEATRVPNWIIFNITKIDLDKVVVEWHHHPPVTYPLELFAYAVVCTPTDGKLGPTLTTVRGNINRTEVHRLRPGTNFSVEIVALIYNNQTEEITLERSQSEDLETDEGVPSERPSIERTNTYLDDSTFFYITWRPIPHDKWNGNPRGYKVFYRAGDTGAFHTKSVPPDALEANITIESGPAPYEIRVAAFTRAGDGPMSDPRERRAYQADVIGRMGVFTSPGFPQTIPGNLECYWGFHPVYVPQRFRMVVAFEAVYLRDSEGAPNCTNLQNDWMGVARINPLRFISGPFCGTYRPFAVLSWEHTTDTPYMGFFTGDGPANRGFNATYFVVFDVSKISK</sequence>
<dbReference type="Gene3D" id="2.60.40.10">
    <property type="entry name" value="Immunoglobulins"/>
    <property type="match status" value="7"/>
</dbReference>
<dbReference type="Pfam" id="PF00431">
    <property type="entry name" value="CUB"/>
    <property type="match status" value="3"/>
</dbReference>
<protein>
    <recommendedName>
        <fullName evidence="10">Phosphatidylinositol phosphatase PTPRQ</fullName>
    </recommendedName>
</protein>
<dbReference type="InterPro" id="IPR001190">
    <property type="entry name" value="SRCR"/>
</dbReference>
<evidence type="ECO:0000259" key="7">
    <source>
        <dbReference type="PROSITE" id="PS50853"/>
    </source>
</evidence>
<feature type="domain" description="Fibronectin type-III" evidence="7">
    <location>
        <begin position="1313"/>
        <end position="1417"/>
    </location>
</feature>
<feature type="domain" description="CUB" evidence="5">
    <location>
        <begin position="1722"/>
        <end position="1858"/>
    </location>
</feature>
<dbReference type="SUPFAM" id="SSF56487">
    <property type="entry name" value="SRCR-like"/>
    <property type="match status" value="1"/>
</dbReference>
<keyword evidence="4" id="KW-0732">Signal</keyword>
<dbReference type="InterPro" id="IPR000859">
    <property type="entry name" value="CUB_dom"/>
</dbReference>
<feature type="domain" description="CUB" evidence="5">
    <location>
        <begin position="1416"/>
        <end position="1524"/>
    </location>
</feature>
<accession>A0ABN8LNJ0</accession>
<dbReference type="PANTHER" id="PTHR46957:SF3">
    <property type="entry name" value="CYTOKINE RECEPTOR"/>
    <property type="match status" value="1"/>
</dbReference>
<feature type="disulfide bond" evidence="2">
    <location>
        <begin position="85"/>
        <end position="95"/>
    </location>
</feature>
<dbReference type="PANTHER" id="PTHR46957">
    <property type="entry name" value="CYTOKINE RECEPTOR"/>
    <property type="match status" value="1"/>
</dbReference>
<feature type="domain" description="CUB" evidence="5">
    <location>
        <begin position="121"/>
        <end position="227"/>
    </location>
</feature>
<evidence type="ECO:0000259" key="6">
    <source>
        <dbReference type="PROSITE" id="PS50287"/>
    </source>
</evidence>
<dbReference type="PROSITE" id="PS50287">
    <property type="entry name" value="SRCR_2"/>
    <property type="match status" value="1"/>
</dbReference>
<evidence type="ECO:0008006" key="10">
    <source>
        <dbReference type="Google" id="ProtNLM"/>
    </source>
</evidence>
<dbReference type="Pfam" id="PF00530">
    <property type="entry name" value="SRCR"/>
    <property type="match status" value="1"/>
</dbReference>
<dbReference type="EMBL" id="CALNXI010000074">
    <property type="protein sequence ID" value="CAH3017926.1"/>
    <property type="molecule type" value="Genomic_DNA"/>
</dbReference>